<evidence type="ECO:0000313" key="3">
    <source>
        <dbReference type="Proteomes" id="UP001165082"/>
    </source>
</evidence>
<organism evidence="2 3">
    <name type="scientific">Triparma retinervis</name>
    <dbReference type="NCBI Taxonomy" id="2557542"/>
    <lineage>
        <taxon>Eukaryota</taxon>
        <taxon>Sar</taxon>
        <taxon>Stramenopiles</taxon>
        <taxon>Ochrophyta</taxon>
        <taxon>Bolidophyceae</taxon>
        <taxon>Parmales</taxon>
        <taxon>Triparmaceae</taxon>
        <taxon>Triparma</taxon>
    </lineage>
</organism>
<gene>
    <name evidence="2" type="ORF">TrRE_jg4260</name>
</gene>
<dbReference type="InterPro" id="IPR023210">
    <property type="entry name" value="NADP_OxRdtase_dom"/>
</dbReference>
<dbReference type="Pfam" id="PF00248">
    <property type="entry name" value="Aldo_ket_red"/>
    <property type="match status" value="1"/>
</dbReference>
<reference evidence="2" key="1">
    <citation type="submission" date="2022-07" db="EMBL/GenBank/DDBJ databases">
        <title>Genome analysis of Parmales, a sister group of diatoms, reveals the evolutionary specialization of diatoms from phago-mixotrophs to photoautotrophs.</title>
        <authorList>
            <person name="Ban H."/>
            <person name="Sato S."/>
            <person name="Yoshikawa S."/>
            <person name="Kazumasa Y."/>
            <person name="Nakamura Y."/>
            <person name="Ichinomiya M."/>
            <person name="Saitoh K."/>
            <person name="Sato N."/>
            <person name="Blanc-Mathieu R."/>
            <person name="Endo H."/>
            <person name="Kuwata A."/>
            <person name="Ogata H."/>
        </authorList>
    </citation>
    <scope>NUCLEOTIDE SEQUENCE</scope>
</reference>
<dbReference type="SUPFAM" id="SSF51430">
    <property type="entry name" value="NAD(P)-linked oxidoreductase"/>
    <property type="match status" value="1"/>
</dbReference>
<comment type="caution">
    <text evidence="2">The sequence shown here is derived from an EMBL/GenBank/DDBJ whole genome shotgun (WGS) entry which is preliminary data.</text>
</comment>
<dbReference type="GO" id="GO:0016491">
    <property type="term" value="F:oxidoreductase activity"/>
    <property type="evidence" value="ECO:0007669"/>
    <property type="project" value="InterPro"/>
</dbReference>
<keyword evidence="3" id="KW-1185">Reference proteome</keyword>
<dbReference type="GO" id="GO:0005829">
    <property type="term" value="C:cytosol"/>
    <property type="evidence" value="ECO:0007669"/>
    <property type="project" value="TreeGrafter"/>
</dbReference>
<feature type="domain" description="NADP-dependent oxidoreductase" evidence="1">
    <location>
        <begin position="12"/>
        <end position="102"/>
    </location>
</feature>
<dbReference type="InterPro" id="IPR036812">
    <property type="entry name" value="NAD(P)_OxRdtase_dom_sf"/>
</dbReference>
<dbReference type="OrthoDB" id="243313at2759"/>
<proteinExistence type="predicted"/>
<dbReference type="PANTHER" id="PTHR42686:SF1">
    <property type="entry name" value="GH17980P-RELATED"/>
    <property type="match status" value="1"/>
</dbReference>
<accession>A0A9W7E6C5</accession>
<dbReference type="EMBL" id="BRXZ01002630">
    <property type="protein sequence ID" value="GMH66770.1"/>
    <property type="molecule type" value="Genomic_DNA"/>
</dbReference>
<dbReference type="InterPro" id="IPR020471">
    <property type="entry name" value="AKR"/>
</dbReference>
<evidence type="ECO:0000313" key="2">
    <source>
        <dbReference type="EMBL" id="GMH66770.1"/>
    </source>
</evidence>
<evidence type="ECO:0000259" key="1">
    <source>
        <dbReference type="Pfam" id="PF00248"/>
    </source>
</evidence>
<name>A0A9W7E6C5_9STRA</name>
<dbReference type="Proteomes" id="UP001165082">
    <property type="component" value="Unassembled WGS sequence"/>
</dbReference>
<feature type="non-terminal residue" evidence="2">
    <location>
        <position position="1"/>
    </location>
</feature>
<dbReference type="AlphaFoldDB" id="A0A9W7E6C5"/>
<dbReference type="Gene3D" id="3.20.20.100">
    <property type="entry name" value="NADP-dependent oxidoreductase domain"/>
    <property type="match status" value="1"/>
</dbReference>
<sequence>LNLHDVTLLSTSFSDLCKENDIKLMAAAPLSMGLLTPGDPPSWHPAPAELKERCKRATTLCEEANVSLPHLATIYALAIEEIPCTLLGVKNSLELERMLQASRSLKEVEGFAFNGDVEGLPLTPTEVKVLQALIGRRDIFGGIVRDTGWKEV</sequence>
<dbReference type="PANTHER" id="PTHR42686">
    <property type="entry name" value="GH17980P-RELATED"/>
    <property type="match status" value="1"/>
</dbReference>
<protein>
    <recommendedName>
        <fullName evidence="1">NADP-dependent oxidoreductase domain-containing protein</fullName>
    </recommendedName>
</protein>